<dbReference type="NCBIfam" id="TIGR00674">
    <property type="entry name" value="dapA"/>
    <property type="match status" value="1"/>
</dbReference>
<comment type="caution">
    <text evidence="12">Was originally thought to be a dihydrodipicolinate synthase (DHDPS), catalyzing the condensation of (S)-aspartate-beta-semialdehyde [(S)-ASA] and pyruvate to dihydrodipicolinate (DHDP). However, it was shown in E.coli that the product of the enzymatic reaction is not dihydrodipicolinate but in fact (4S)-4-hydroxy-2,3,4,5-tetrahydro-(2S)-dipicolinic acid (HTPA), and that the consecutive dehydration reaction leading to DHDP is not spontaneous but catalyzed by DapB.</text>
</comment>
<evidence type="ECO:0000256" key="13">
    <source>
        <dbReference type="PIRNR" id="PIRNR001365"/>
    </source>
</evidence>
<evidence type="ECO:0000256" key="5">
    <source>
        <dbReference type="ARBA" id="ARBA00022490"/>
    </source>
</evidence>
<dbReference type="Proteomes" id="UP000182491">
    <property type="component" value="Unassembled WGS sequence"/>
</dbReference>
<keyword evidence="8 12" id="KW-0457">Lysine biosynthesis</keyword>
<sequence length="289" mass="31410">MTREKLRGTGVALITPFTKELAVDYEALHKLLDFVLDGGVNYLVINGTTAESVTTTAEEKATILQFVKKHVKGRVPLVYGLGGNNTQHLLETIAFTDLEGIEALLSVSPYYNKPSQQGIYQHFVQVAEASPIPVLLYNVPGRTGSNMTAETTLKLATHQNIIGIKEASGNLEQCMVIAKHKPNDFMLISGDDLLTVPMISFGADGIISVLANAFPGKFSNMVQLALDGKFRESSELLLDFVDMNPLMYEEGNPVGVKAVLQRFGVCGATVRLPLLEASAGLKDRLFKLL</sequence>
<dbReference type="InterPro" id="IPR020625">
    <property type="entry name" value="Schiff_base-form_aldolases_AS"/>
</dbReference>
<protein>
    <recommendedName>
        <fullName evidence="4 12">4-hydroxy-tetrahydrodipicolinate synthase</fullName>
        <shortName evidence="12">HTPA synthase</shortName>
        <ecNumber evidence="4 12">4.3.3.7</ecNumber>
    </recommendedName>
</protein>
<dbReference type="RefSeq" id="WP_068836268.1">
    <property type="nucleotide sequence ID" value="NZ_BMXC01000001.1"/>
</dbReference>
<dbReference type="PRINTS" id="PR00146">
    <property type="entry name" value="DHPICSNTHASE"/>
</dbReference>
<dbReference type="Gene3D" id="3.20.20.70">
    <property type="entry name" value="Aldolase class I"/>
    <property type="match status" value="1"/>
</dbReference>
<evidence type="ECO:0000256" key="8">
    <source>
        <dbReference type="ARBA" id="ARBA00023154"/>
    </source>
</evidence>
<dbReference type="PANTHER" id="PTHR12128">
    <property type="entry name" value="DIHYDRODIPICOLINATE SYNTHASE"/>
    <property type="match status" value="1"/>
</dbReference>
<dbReference type="EMBL" id="FPCA01000001">
    <property type="protein sequence ID" value="SFU46283.1"/>
    <property type="molecule type" value="Genomic_DNA"/>
</dbReference>
<feature type="site" description="Part of a proton relay during catalysis" evidence="12">
    <location>
        <position position="111"/>
    </location>
</feature>
<keyword evidence="9 12" id="KW-0456">Lyase</keyword>
<keyword evidence="7 12" id="KW-0220">Diaminopimelate biosynthesis</keyword>
<comment type="subcellular location">
    <subcellularLocation>
        <location evidence="12">Cytoplasm</location>
    </subcellularLocation>
</comment>
<keyword evidence="5 12" id="KW-0963">Cytoplasm</keyword>
<gene>
    <name evidence="12" type="primary">dapA</name>
    <name evidence="16" type="ORF">SAMN04487941_0919</name>
</gene>
<dbReference type="AlphaFoldDB" id="A0A1I7GCY5"/>
<evidence type="ECO:0000256" key="2">
    <source>
        <dbReference type="ARBA" id="ARBA00005120"/>
    </source>
</evidence>
<dbReference type="PIRSF" id="PIRSF001365">
    <property type="entry name" value="DHDPS"/>
    <property type="match status" value="1"/>
</dbReference>
<feature type="active site" description="Proton donor/acceptor" evidence="12 14">
    <location>
        <position position="137"/>
    </location>
</feature>
<organism evidence="16 17">
    <name type="scientific">Pontibacter akesuensis</name>
    <dbReference type="NCBI Taxonomy" id="388950"/>
    <lineage>
        <taxon>Bacteria</taxon>
        <taxon>Pseudomonadati</taxon>
        <taxon>Bacteroidota</taxon>
        <taxon>Cytophagia</taxon>
        <taxon>Cytophagales</taxon>
        <taxon>Hymenobacteraceae</taxon>
        <taxon>Pontibacter</taxon>
    </lineage>
</organism>
<evidence type="ECO:0000256" key="10">
    <source>
        <dbReference type="ARBA" id="ARBA00023270"/>
    </source>
</evidence>
<evidence type="ECO:0000256" key="1">
    <source>
        <dbReference type="ARBA" id="ARBA00003294"/>
    </source>
</evidence>
<evidence type="ECO:0000256" key="4">
    <source>
        <dbReference type="ARBA" id="ARBA00012086"/>
    </source>
</evidence>
<evidence type="ECO:0000256" key="11">
    <source>
        <dbReference type="ARBA" id="ARBA00047836"/>
    </source>
</evidence>
<evidence type="ECO:0000313" key="17">
    <source>
        <dbReference type="Proteomes" id="UP000182491"/>
    </source>
</evidence>
<dbReference type="PANTHER" id="PTHR12128:SF66">
    <property type="entry name" value="4-HYDROXY-2-OXOGLUTARATE ALDOLASE, MITOCHONDRIAL"/>
    <property type="match status" value="1"/>
</dbReference>
<dbReference type="PROSITE" id="PS00666">
    <property type="entry name" value="DHDPS_2"/>
    <property type="match status" value="1"/>
</dbReference>
<accession>A0A1I7GCY5</accession>
<dbReference type="OrthoDB" id="9782828at2"/>
<dbReference type="HAMAP" id="MF_00418">
    <property type="entry name" value="DapA"/>
    <property type="match status" value="1"/>
</dbReference>
<comment type="pathway">
    <text evidence="2 12">Amino-acid biosynthesis; L-lysine biosynthesis via DAP pathway; (S)-tetrahydrodipicolinate from L-aspartate: step 3/4.</text>
</comment>
<keyword evidence="6 12" id="KW-0028">Amino-acid biosynthesis</keyword>
<dbReference type="CDD" id="cd00950">
    <property type="entry name" value="DHDPS"/>
    <property type="match status" value="1"/>
</dbReference>
<evidence type="ECO:0000256" key="9">
    <source>
        <dbReference type="ARBA" id="ARBA00023239"/>
    </source>
</evidence>
<dbReference type="Pfam" id="PF00701">
    <property type="entry name" value="DHDPS"/>
    <property type="match status" value="1"/>
</dbReference>
<dbReference type="GO" id="GO:0005829">
    <property type="term" value="C:cytosol"/>
    <property type="evidence" value="ECO:0007669"/>
    <property type="project" value="TreeGrafter"/>
</dbReference>
<dbReference type="GO" id="GO:0009089">
    <property type="term" value="P:lysine biosynthetic process via diaminopimelate"/>
    <property type="evidence" value="ECO:0007669"/>
    <property type="project" value="UniProtKB-UniRule"/>
</dbReference>
<dbReference type="UniPathway" id="UPA00034">
    <property type="reaction ID" value="UER00017"/>
</dbReference>
<feature type="active site" description="Schiff-base intermediate with substrate" evidence="12 14">
    <location>
        <position position="165"/>
    </location>
</feature>
<evidence type="ECO:0000256" key="12">
    <source>
        <dbReference type="HAMAP-Rule" id="MF_00418"/>
    </source>
</evidence>
<evidence type="ECO:0000256" key="3">
    <source>
        <dbReference type="ARBA" id="ARBA00007592"/>
    </source>
</evidence>
<evidence type="ECO:0000313" key="16">
    <source>
        <dbReference type="EMBL" id="SFU46283.1"/>
    </source>
</evidence>
<dbReference type="STRING" id="388950.GCA_001611675_00017"/>
<evidence type="ECO:0000256" key="15">
    <source>
        <dbReference type="PIRSR" id="PIRSR001365-2"/>
    </source>
</evidence>
<dbReference type="InterPro" id="IPR005263">
    <property type="entry name" value="DapA"/>
</dbReference>
<evidence type="ECO:0000256" key="14">
    <source>
        <dbReference type="PIRSR" id="PIRSR001365-1"/>
    </source>
</evidence>
<dbReference type="GO" id="GO:0008840">
    <property type="term" value="F:4-hydroxy-tetrahydrodipicolinate synthase activity"/>
    <property type="evidence" value="ECO:0007669"/>
    <property type="project" value="UniProtKB-UniRule"/>
</dbReference>
<comment type="function">
    <text evidence="1 12">Catalyzes the condensation of (S)-aspartate-beta-semialdehyde [(S)-ASA] and pyruvate to 4-hydroxy-tetrahydrodipicolinate (HTPA).</text>
</comment>
<feature type="site" description="Part of a proton relay during catalysis" evidence="12">
    <location>
        <position position="48"/>
    </location>
</feature>
<feature type="binding site" evidence="12 15">
    <location>
        <position position="207"/>
    </location>
    <ligand>
        <name>pyruvate</name>
        <dbReference type="ChEBI" id="CHEBI:15361"/>
    </ligand>
</feature>
<keyword evidence="17" id="KW-1185">Reference proteome</keyword>
<proteinExistence type="inferred from homology"/>
<feature type="binding site" evidence="12 15">
    <location>
        <position position="49"/>
    </location>
    <ligand>
        <name>pyruvate</name>
        <dbReference type="ChEBI" id="CHEBI:15361"/>
    </ligand>
</feature>
<name>A0A1I7GCY5_9BACT</name>
<dbReference type="EC" id="4.3.3.7" evidence="4 12"/>
<comment type="similarity">
    <text evidence="3 12 13">Belongs to the DapA family.</text>
</comment>
<dbReference type="InterPro" id="IPR002220">
    <property type="entry name" value="DapA-like"/>
</dbReference>
<reference evidence="17" key="1">
    <citation type="submission" date="2016-10" db="EMBL/GenBank/DDBJ databases">
        <authorList>
            <person name="Varghese N."/>
        </authorList>
    </citation>
    <scope>NUCLEOTIDE SEQUENCE [LARGE SCALE GENOMIC DNA]</scope>
    <source>
        <strain evidence="17">DSM 18820</strain>
    </source>
</reference>
<comment type="catalytic activity">
    <reaction evidence="11 12">
        <text>L-aspartate 4-semialdehyde + pyruvate = (2S,4S)-4-hydroxy-2,3,4,5-tetrahydrodipicolinate + H2O + H(+)</text>
        <dbReference type="Rhea" id="RHEA:34171"/>
        <dbReference type="ChEBI" id="CHEBI:15361"/>
        <dbReference type="ChEBI" id="CHEBI:15377"/>
        <dbReference type="ChEBI" id="CHEBI:15378"/>
        <dbReference type="ChEBI" id="CHEBI:67139"/>
        <dbReference type="ChEBI" id="CHEBI:537519"/>
        <dbReference type="EC" id="4.3.3.7"/>
    </reaction>
</comment>
<keyword evidence="10 12" id="KW-0704">Schiff base</keyword>
<evidence type="ECO:0000256" key="7">
    <source>
        <dbReference type="ARBA" id="ARBA00022915"/>
    </source>
</evidence>
<evidence type="ECO:0000256" key="6">
    <source>
        <dbReference type="ARBA" id="ARBA00022605"/>
    </source>
</evidence>
<dbReference type="GO" id="GO:0019877">
    <property type="term" value="P:diaminopimelate biosynthetic process"/>
    <property type="evidence" value="ECO:0007669"/>
    <property type="project" value="UniProtKB-UniRule"/>
</dbReference>
<dbReference type="SUPFAM" id="SSF51569">
    <property type="entry name" value="Aldolase"/>
    <property type="match status" value="1"/>
</dbReference>
<comment type="subunit">
    <text evidence="12">Homotetramer; dimer of dimers.</text>
</comment>
<dbReference type="InterPro" id="IPR013785">
    <property type="entry name" value="Aldolase_TIM"/>
</dbReference>
<dbReference type="SMART" id="SM01130">
    <property type="entry name" value="DHDPS"/>
    <property type="match status" value="1"/>
</dbReference>